<feature type="binding site" evidence="8">
    <location>
        <position position="184"/>
    </location>
    <ligand>
        <name>substrate</name>
    </ligand>
</feature>
<dbReference type="SUPFAM" id="SSF53067">
    <property type="entry name" value="Actin-like ATPase domain"/>
    <property type="match status" value="2"/>
</dbReference>
<proteinExistence type="inferred from homology"/>
<evidence type="ECO:0000256" key="4">
    <source>
        <dbReference type="ARBA" id="ARBA00022723"/>
    </source>
</evidence>
<dbReference type="NCBIfam" id="TIGR03723">
    <property type="entry name" value="T6A_TsaD_YgjD"/>
    <property type="match status" value="1"/>
</dbReference>
<dbReference type="PANTHER" id="PTHR11735">
    <property type="entry name" value="TRNA N6-ADENOSINE THREONYLCARBAMOYLTRANSFERASE"/>
    <property type="match status" value="1"/>
</dbReference>
<evidence type="ECO:0000256" key="3">
    <source>
        <dbReference type="ARBA" id="ARBA00022694"/>
    </source>
</evidence>
<comment type="subcellular location">
    <subcellularLocation>
        <location evidence="8">Cytoplasm</location>
    </subcellularLocation>
</comment>
<keyword evidence="5 8" id="KW-0408">Iron</keyword>
<dbReference type="GO" id="GO:0061711">
    <property type="term" value="F:tRNA N(6)-L-threonylcarbamoyladenine synthase activity"/>
    <property type="evidence" value="ECO:0007669"/>
    <property type="project" value="UniProtKB-EC"/>
</dbReference>
<dbReference type="InterPro" id="IPR017861">
    <property type="entry name" value="KAE1/TsaD"/>
</dbReference>
<dbReference type="PRINTS" id="PR00789">
    <property type="entry name" value="OSIALOPTASE"/>
</dbReference>
<dbReference type="InterPro" id="IPR043129">
    <property type="entry name" value="ATPase_NBD"/>
</dbReference>
<feature type="binding site" evidence="8">
    <location>
        <begin position="138"/>
        <end position="142"/>
    </location>
    <ligand>
        <name>substrate</name>
    </ligand>
</feature>
<sequence>MKEDQLILAIESSCDETSVAIVKNGEELLANIVASQVKSHMRFGGVVPEVASRHHVEQITQILTMALEKAGLDSVEKVDAIAVTQGPGLVGPLLVGITAAKTLAFLYDKPLIGVNHLAGHIFASRLVYPLEYPLLSLIVSGGHTELVWMEHDNDFRVLGETLDDAVGEAYDKVGRLIDLPYPAGKHLDQLAHEGDAKFYDIPRALLEEDSLDFSFSGMKSAVMNTVHNLHQRGQSVNSVDLAASFQAAVIEVLLTKVDRAMSMNPAAKQFVLAGGVAANSGLRSALECLFREKYPQTKLLIPPLSLCGDNAAMIAAAAYPLYLAGDFSRLDLNARPDMDFRDEID</sequence>
<keyword evidence="4 8" id="KW-0479">Metal-binding</keyword>
<dbReference type="HAMAP" id="MF_01445">
    <property type="entry name" value="TsaD"/>
    <property type="match status" value="1"/>
</dbReference>
<dbReference type="InterPro" id="IPR022450">
    <property type="entry name" value="TsaD"/>
</dbReference>
<dbReference type="PROSITE" id="PS01016">
    <property type="entry name" value="GLYCOPROTEASE"/>
    <property type="match status" value="1"/>
</dbReference>
<feature type="binding site" evidence="8">
    <location>
        <position position="116"/>
    </location>
    <ligand>
        <name>Fe cation</name>
        <dbReference type="ChEBI" id="CHEBI:24875"/>
    </ligand>
</feature>
<dbReference type="FunFam" id="3.30.420.40:FF:000012">
    <property type="entry name" value="tRNA N6-adenosine threonylcarbamoyltransferase"/>
    <property type="match status" value="1"/>
</dbReference>
<keyword evidence="3 8" id="KW-0819">tRNA processing</keyword>
<evidence type="ECO:0000313" key="11">
    <source>
        <dbReference type="Proteomes" id="UP001229251"/>
    </source>
</evidence>
<dbReference type="InterPro" id="IPR000905">
    <property type="entry name" value="Gcp-like_dom"/>
</dbReference>
<dbReference type="RefSeq" id="WP_006908338.1">
    <property type="nucleotide sequence ID" value="NZ_JASOOE010000012.1"/>
</dbReference>
<dbReference type="FunFam" id="3.30.420.40:FF:000040">
    <property type="entry name" value="tRNA N6-adenosine threonylcarbamoyltransferase"/>
    <property type="match status" value="1"/>
</dbReference>
<dbReference type="CDD" id="cd24133">
    <property type="entry name" value="ASKHA_NBD_TsaD_bac"/>
    <property type="match status" value="1"/>
</dbReference>
<dbReference type="GO" id="GO:0002949">
    <property type="term" value="P:tRNA threonylcarbamoyladenosine modification"/>
    <property type="evidence" value="ECO:0007669"/>
    <property type="project" value="UniProtKB-UniRule"/>
</dbReference>
<comment type="function">
    <text evidence="8">Required for the formation of a threonylcarbamoyl group on adenosine at position 37 (t(6)A37) in tRNAs that read codons beginning with adenine. Is involved in the transfer of the threonylcarbamoyl moiety of threonylcarbamoyl-AMP (TC-AMP) to the N6 group of A37, together with TsaE and TsaB. TsaD likely plays a direct catalytic role in this reaction.</text>
</comment>
<accession>A0AAJ1V2L9</accession>
<dbReference type="EC" id="2.3.1.234" evidence="8"/>
<evidence type="ECO:0000256" key="1">
    <source>
        <dbReference type="ARBA" id="ARBA00022490"/>
    </source>
</evidence>
<name>A0AAJ1V2L9_9LACT</name>
<dbReference type="InterPro" id="IPR017860">
    <property type="entry name" value="Peptidase_M22_CS"/>
</dbReference>
<evidence type="ECO:0000256" key="8">
    <source>
        <dbReference type="HAMAP-Rule" id="MF_01445"/>
    </source>
</evidence>
<dbReference type="Gene3D" id="3.30.420.40">
    <property type="match status" value="2"/>
</dbReference>
<keyword evidence="1 8" id="KW-0963">Cytoplasm</keyword>
<dbReference type="AlphaFoldDB" id="A0AAJ1V2L9"/>
<feature type="binding site" evidence="8">
    <location>
        <position position="309"/>
    </location>
    <ligand>
        <name>Fe cation</name>
        <dbReference type="ChEBI" id="CHEBI:24875"/>
    </ligand>
</feature>
<comment type="cofactor">
    <cofactor evidence="8">
        <name>Fe(2+)</name>
        <dbReference type="ChEBI" id="CHEBI:29033"/>
    </cofactor>
    <text evidence="8">Binds 1 Fe(2+) ion per subunit.</text>
</comment>
<evidence type="ECO:0000259" key="9">
    <source>
        <dbReference type="Pfam" id="PF00814"/>
    </source>
</evidence>
<evidence type="ECO:0000313" key="10">
    <source>
        <dbReference type="EMBL" id="MDK7187655.1"/>
    </source>
</evidence>
<comment type="catalytic activity">
    <reaction evidence="7 8">
        <text>L-threonylcarbamoyladenylate + adenosine(37) in tRNA = N(6)-L-threonylcarbamoyladenosine(37) in tRNA + AMP + H(+)</text>
        <dbReference type="Rhea" id="RHEA:37059"/>
        <dbReference type="Rhea" id="RHEA-COMP:10162"/>
        <dbReference type="Rhea" id="RHEA-COMP:10163"/>
        <dbReference type="ChEBI" id="CHEBI:15378"/>
        <dbReference type="ChEBI" id="CHEBI:73682"/>
        <dbReference type="ChEBI" id="CHEBI:74411"/>
        <dbReference type="ChEBI" id="CHEBI:74418"/>
        <dbReference type="ChEBI" id="CHEBI:456215"/>
        <dbReference type="EC" id="2.3.1.234"/>
    </reaction>
</comment>
<feature type="binding site" evidence="8">
    <location>
        <position position="171"/>
    </location>
    <ligand>
        <name>substrate</name>
    </ligand>
</feature>
<feature type="binding site" evidence="8">
    <location>
        <position position="279"/>
    </location>
    <ligand>
        <name>substrate</name>
    </ligand>
</feature>
<feature type="domain" description="Gcp-like" evidence="9">
    <location>
        <begin position="27"/>
        <end position="315"/>
    </location>
</feature>
<evidence type="ECO:0000256" key="5">
    <source>
        <dbReference type="ARBA" id="ARBA00023004"/>
    </source>
</evidence>
<evidence type="ECO:0000256" key="7">
    <source>
        <dbReference type="ARBA" id="ARBA00048117"/>
    </source>
</evidence>
<dbReference type="GO" id="GO:0005506">
    <property type="term" value="F:iron ion binding"/>
    <property type="evidence" value="ECO:0007669"/>
    <property type="project" value="UniProtKB-UniRule"/>
</dbReference>
<dbReference type="Pfam" id="PF00814">
    <property type="entry name" value="TsaD"/>
    <property type="match status" value="1"/>
</dbReference>
<comment type="similarity">
    <text evidence="8">Belongs to the KAE1 / TsaD family.</text>
</comment>
<dbReference type="Proteomes" id="UP001229251">
    <property type="component" value="Unassembled WGS sequence"/>
</dbReference>
<feature type="binding site" evidence="8">
    <location>
        <position position="188"/>
    </location>
    <ligand>
        <name>substrate</name>
    </ligand>
</feature>
<evidence type="ECO:0000256" key="2">
    <source>
        <dbReference type="ARBA" id="ARBA00022679"/>
    </source>
</evidence>
<keyword evidence="6 8" id="KW-0012">Acyltransferase</keyword>
<dbReference type="PANTHER" id="PTHR11735:SF6">
    <property type="entry name" value="TRNA N6-ADENOSINE THREONYLCARBAMOYLTRANSFERASE, MITOCHONDRIAL"/>
    <property type="match status" value="1"/>
</dbReference>
<organism evidence="10 11">
    <name type="scientific">Facklamia hominis</name>
    <dbReference type="NCBI Taxonomy" id="178214"/>
    <lineage>
        <taxon>Bacteria</taxon>
        <taxon>Bacillati</taxon>
        <taxon>Bacillota</taxon>
        <taxon>Bacilli</taxon>
        <taxon>Lactobacillales</taxon>
        <taxon>Aerococcaceae</taxon>
        <taxon>Facklamia</taxon>
    </lineage>
</organism>
<dbReference type="GO" id="GO:0005737">
    <property type="term" value="C:cytoplasm"/>
    <property type="evidence" value="ECO:0007669"/>
    <property type="project" value="UniProtKB-SubCell"/>
</dbReference>
<gene>
    <name evidence="8 10" type="primary">tsaD</name>
    <name evidence="10" type="ORF">QP433_06650</name>
</gene>
<feature type="binding site" evidence="8">
    <location>
        <position position="120"/>
    </location>
    <ligand>
        <name>Fe cation</name>
        <dbReference type="ChEBI" id="CHEBI:24875"/>
    </ligand>
</feature>
<reference evidence="10" key="1">
    <citation type="submission" date="2023-05" db="EMBL/GenBank/DDBJ databases">
        <title>Cataloging the Phylogenetic Diversity of Human Bladder Bacteria.</title>
        <authorList>
            <person name="Du J."/>
        </authorList>
    </citation>
    <scope>NUCLEOTIDE SEQUENCE</scope>
    <source>
        <strain evidence="10">UMB1231</strain>
    </source>
</reference>
<dbReference type="EMBL" id="JASOOE010000012">
    <property type="protein sequence ID" value="MDK7187655.1"/>
    <property type="molecule type" value="Genomic_DNA"/>
</dbReference>
<keyword evidence="2 8" id="KW-0808">Transferase</keyword>
<evidence type="ECO:0000256" key="6">
    <source>
        <dbReference type="ARBA" id="ARBA00023315"/>
    </source>
</evidence>
<comment type="caution">
    <text evidence="10">The sequence shown here is derived from an EMBL/GenBank/DDBJ whole genome shotgun (WGS) entry which is preliminary data.</text>
</comment>
<dbReference type="NCBIfam" id="TIGR00329">
    <property type="entry name" value="gcp_kae1"/>
    <property type="match status" value="1"/>
</dbReference>
<protein>
    <recommendedName>
        <fullName evidence="8">tRNA N6-adenosine threonylcarbamoyltransferase</fullName>
        <ecNumber evidence="8">2.3.1.234</ecNumber>
    </recommendedName>
    <alternativeName>
        <fullName evidence="8">N6-L-threonylcarbamoyladenine synthase</fullName>
        <shortName evidence="8">t(6)A synthase</shortName>
    </alternativeName>
    <alternativeName>
        <fullName evidence="8">t(6)A37 threonylcarbamoyladenosine biosynthesis protein TsaD</fullName>
    </alternativeName>
    <alternativeName>
        <fullName evidence="8">tRNA threonylcarbamoyladenosine biosynthesis protein TsaD</fullName>
    </alternativeName>
</protein>